<feature type="transmembrane region" description="Helical" evidence="2">
    <location>
        <begin position="160"/>
        <end position="182"/>
    </location>
</feature>
<keyword evidence="2" id="KW-1133">Transmembrane helix</keyword>
<dbReference type="AlphaFoldDB" id="A0AAD6X0U0"/>
<proteinExistence type="predicted"/>
<feature type="transmembrane region" description="Helical" evidence="2">
    <location>
        <begin position="231"/>
        <end position="250"/>
    </location>
</feature>
<evidence type="ECO:0000256" key="1">
    <source>
        <dbReference type="SAM" id="MobiDB-lite"/>
    </source>
</evidence>
<keyword evidence="2" id="KW-0472">Membrane</keyword>
<keyword evidence="2" id="KW-0812">Transmembrane</keyword>
<sequence length="333" mass="35864">MTAYDSGFGAGVIATWFACLLYGIGITHAFHYFSKFPNDILLKKIILVVVVFLSTCGLVGECAAMYLQAVTYWGDPRALTVIMWPAPFGVLCNSLVVFIVNSFLTHRFYAVSKNLIVAFILFALNLGTFITSLLFVRLLGIQVGKTAIQATAQSLVPLSTAWSAAGVATDALIAGSLVWTLRGMKTSFKHTTQLLQHIMAVCIQNGCTTSIVAIAGMIAKIVVPASEIDNLFNFLIGPLFLLTLLSNLTLRESAPGVRTWLSGGIKDSNSIDSNNSIIFGGVHVHRSVTTTGAASEDIEAARTESSEDERTVRSQERSSTFSSKKVRFSGTSC</sequence>
<dbReference type="Pfam" id="PF20152">
    <property type="entry name" value="DUF6534"/>
    <property type="match status" value="1"/>
</dbReference>
<dbReference type="Proteomes" id="UP001218188">
    <property type="component" value="Unassembled WGS sequence"/>
</dbReference>
<feature type="transmembrane region" description="Helical" evidence="2">
    <location>
        <begin position="194"/>
        <end position="219"/>
    </location>
</feature>
<feature type="region of interest" description="Disordered" evidence="1">
    <location>
        <begin position="294"/>
        <end position="333"/>
    </location>
</feature>
<feature type="compositionally biased region" description="Polar residues" evidence="1">
    <location>
        <begin position="317"/>
        <end position="333"/>
    </location>
</feature>
<reference evidence="4" key="1">
    <citation type="submission" date="2023-03" db="EMBL/GenBank/DDBJ databases">
        <title>Massive genome expansion in bonnet fungi (Mycena s.s.) driven by repeated elements and novel gene families across ecological guilds.</title>
        <authorList>
            <consortium name="Lawrence Berkeley National Laboratory"/>
            <person name="Harder C.B."/>
            <person name="Miyauchi S."/>
            <person name="Viragh M."/>
            <person name="Kuo A."/>
            <person name="Thoen E."/>
            <person name="Andreopoulos B."/>
            <person name="Lu D."/>
            <person name="Skrede I."/>
            <person name="Drula E."/>
            <person name="Henrissat B."/>
            <person name="Morin E."/>
            <person name="Kohler A."/>
            <person name="Barry K."/>
            <person name="LaButti K."/>
            <person name="Morin E."/>
            <person name="Salamov A."/>
            <person name="Lipzen A."/>
            <person name="Mereny Z."/>
            <person name="Hegedus B."/>
            <person name="Baldrian P."/>
            <person name="Stursova M."/>
            <person name="Weitz H."/>
            <person name="Taylor A."/>
            <person name="Grigoriev I.V."/>
            <person name="Nagy L.G."/>
            <person name="Martin F."/>
            <person name="Kauserud H."/>
        </authorList>
    </citation>
    <scope>NUCLEOTIDE SEQUENCE</scope>
    <source>
        <strain evidence="4">CBHHK200</strain>
    </source>
</reference>
<keyword evidence="5" id="KW-1185">Reference proteome</keyword>
<evidence type="ECO:0000313" key="4">
    <source>
        <dbReference type="EMBL" id="KAJ7032407.1"/>
    </source>
</evidence>
<accession>A0AAD6X0U0</accession>
<feature type="domain" description="DUF6534" evidence="3">
    <location>
        <begin position="167"/>
        <end position="253"/>
    </location>
</feature>
<evidence type="ECO:0000256" key="2">
    <source>
        <dbReference type="SAM" id="Phobius"/>
    </source>
</evidence>
<feature type="compositionally biased region" description="Basic and acidic residues" evidence="1">
    <location>
        <begin position="299"/>
        <end position="316"/>
    </location>
</feature>
<feature type="transmembrane region" description="Helical" evidence="2">
    <location>
        <begin position="81"/>
        <end position="104"/>
    </location>
</feature>
<comment type="caution">
    <text evidence="4">The sequence shown here is derived from an EMBL/GenBank/DDBJ whole genome shotgun (WGS) entry which is preliminary data.</text>
</comment>
<evidence type="ECO:0000259" key="3">
    <source>
        <dbReference type="Pfam" id="PF20152"/>
    </source>
</evidence>
<organism evidence="4 5">
    <name type="scientific">Mycena alexandri</name>
    <dbReference type="NCBI Taxonomy" id="1745969"/>
    <lineage>
        <taxon>Eukaryota</taxon>
        <taxon>Fungi</taxon>
        <taxon>Dikarya</taxon>
        <taxon>Basidiomycota</taxon>
        <taxon>Agaricomycotina</taxon>
        <taxon>Agaricomycetes</taxon>
        <taxon>Agaricomycetidae</taxon>
        <taxon>Agaricales</taxon>
        <taxon>Marasmiineae</taxon>
        <taxon>Mycenaceae</taxon>
        <taxon>Mycena</taxon>
    </lineage>
</organism>
<feature type="transmembrane region" description="Helical" evidence="2">
    <location>
        <begin position="12"/>
        <end position="33"/>
    </location>
</feature>
<feature type="transmembrane region" description="Helical" evidence="2">
    <location>
        <begin position="116"/>
        <end position="140"/>
    </location>
</feature>
<gene>
    <name evidence="4" type="ORF">C8F04DRAFT_1396655</name>
</gene>
<name>A0AAD6X0U0_9AGAR</name>
<protein>
    <recommendedName>
        <fullName evidence="3">DUF6534 domain-containing protein</fullName>
    </recommendedName>
</protein>
<dbReference type="PANTHER" id="PTHR40465">
    <property type="entry name" value="CHROMOSOME 1, WHOLE GENOME SHOTGUN SEQUENCE"/>
    <property type="match status" value="1"/>
</dbReference>
<evidence type="ECO:0000313" key="5">
    <source>
        <dbReference type="Proteomes" id="UP001218188"/>
    </source>
</evidence>
<dbReference type="InterPro" id="IPR045339">
    <property type="entry name" value="DUF6534"/>
</dbReference>
<feature type="transmembrane region" description="Helical" evidence="2">
    <location>
        <begin position="45"/>
        <end position="69"/>
    </location>
</feature>
<dbReference type="EMBL" id="JARJCM010000073">
    <property type="protein sequence ID" value="KAJ7032407.1"/>
    <property type="molecule type" value="Genomic_DNA"/>
</dbReference>
<dbReference type="PANTHER" id="PTHR40465:SF1">
    <property type="entry name" value="DUF6534 DOMAIN-CONTAINING PROTEIN"/>
    <property type="match status" value="1"/>
</dbReference>